<evidence type="ECO:0000313" key="1">
    <source>
        <dbReference type="EMBL" id="RRG20090.1"/>
    </source>
</evidence>
<dbReference type="OrthoDB" id="9791538at2"/>
<keyword evidence="2" id="KW-1185">Reference proteome</keyword>
<dbReference type="InterPro" id="IPR052924">
    <property type="entry name" value="OsmC/Ohr_hydroprdx_reductase"/>
</dbReference>
<dbReference type="Pfam" id="PF02566">
    <property type="entry name" value="OsmC"/>
    <property type="match status" value="1"/>
</dbReference>
<gene>
    <name evidence="1" type="ORF">DWB61_13340</name>
</gene>
<dbReference type="PANTHER" id="PTHR35368">
    <property type="entry name" value="HYDROPEROXIDE REDUCTASE"/>
    <property type="match status" value="1"/>
</dbReference>
<evidence type="ECO:0000313" key="2">
    <source>
        <dbReference type="Proteomes" id="UP000285794"/>
    </source>
</evidence>
<dbReference type="PANTHER" id="PTHR35368:SF1">
    <property type="entry name" value="HYDROPEROXIDE REDUCTASE"/>
    <property type="match status" value="1"/>
</dbReference>
<dbReference type="RefSeq" id="WP_125031386.1">
    <property type="nucleotide sequence ID" value="NZ_JAPXVP010000013.1"/>
</dbReference>
<dbReference type="Gene3D" id="3.30.300.20">
    <property type="match status" value="1"/>
</dbReference>
<organism evidence="1 2">
    <name type="scientific">Ancylomarina euxinus</name>
    <dbReference type="NCBI Taxonomy" id="2283627"/>
    <lineage>
        <taxon>Bacteria</taxon>
        <taxon>Pseudomonadati</taxon>
        <taxon>Bacteroidota</taxon>
        <taxon>Bacteroidia</taxon>
        <taxon>Marinilabiliales</taxon>
        <taxon>Marinifilaceae</taxon>
        <taxon>Ancylomarina</taxon>
    </lineage>
</organism>
<dbReference type="SUPFAM" id="SSF82784">
    <property type="entry name" value="OsmC-like"/>
    <property type="match status" value="1"/>
</dbReference>
<dbReference type="AlphaFoldDB" id="A0A425XYL7"/>
<name>A0A425XYL7_9BACT</name>
<protein>
    <submittedName>
        <fullName evidence="1">OsmC family peroxiredoxin</fullName>
    </submittedName>
</protein>
<reference evidence="1 2" key="1">
    <citation type="submission" date="2018-07" db="EMBL/GenBank/DDBJ databases">
        <title>Draft genome sequence of Ancylomarina sp. M1P.</title>
        <authorList>
            <person name="Yadav S."/>
            <person name="Villanueva L."/>
            <person name="Damste J.S.S."/>
        </authorList>
    </citation>
    <scope>NUCLEOTIDE SEQUENCE [LARGE SCALE GENOMIC DNA]</scope>
    <source>
        <strain evidence="1 2">M1P</strain>
    </source>
</reference>
<dbReference type="InterPro" id="IPR015946">
    <property type="entry name" value="KH_dom-like_a/b"/>
</dbReference>
<comment type="caution">
    <text evidence="1">The sequence shown here is derived from an EMBL/GenBank/DDBJ whole genome shotgun (WGS) entry which is preliminary data.</text>
</comment>
<dbReference type="InterPro" id="IPR003718">
    <property type="entry name" value="OsmC/Ohr_fam"/>
</dbReference>
<accession>A0A425XYL7</accession>
<dbReference type="InterPro" id="IPR036102">
    <property type="entry name" value="OsmC/Ohrsf"/>
</dbReference>
<dbReference type="Proteomes" id="UP000285794">
    <property type="component" value="Unassembled WGS sequence"/>
</dbReference>
<proteinExistence type="predicted"/>
<sequence>MSDLKFRVKAYSENPTKTIVKARGFEIIIDEPADLGGTDEGANPVEYILAAFCGCINVMAHVIAKEMNIELRSVKIKMAGELNPNRLFGTSFDDRAGYKGIEVSIEPDCDASPEVLAKWMEAIEDRCPVSDNLRNITPVNLKLKKKKLVEEAMA</sequence>
<dbReference type="EMBL" id="QQWG01000015">
    <property type="protein sequence ID" value="RRG20090.1"/>
    <property type="molecule type" value="Genomic_DNA"/>
</dbReference>